<dbReference type="InterPro" id="IPR036318">
    <property type="entry name" value="FAD-bd_PCMH-like_sf"/>
</dbReference>
<evidence type="ECO:0000256" key="3">
    <source>
        <dbReference type="ARBA" id="ARBA00022827"/>
    </source>
</evidence>
<dbReference type="EMBL" id="JACATZ010000001">
    <property type="protein sequence ID" value="NWJ44382.1"/>
    <property type="molecule type" value="Genomic_DNA"/>
</dbReference>
<dbReference type="GO" id="GO:0071949">
    <property type="term" value="F:FAD binding"/>
    <property type="evidence" value="ECO:0007669"/>
    <property type="project" value="InterPro"/>
</dbReference>
<reference evidence="7" key="2">
    <citation type="journal article" date="2024" name="Nature">
        <title>Anoxygenic phototroph of the Chloroflexota uses a type I reaction centre.</title>
        <authorList>
            <person name="Tsuji J.M."/>
            <person name="Shaw N.A."/>
            <person name="Nagashima S."/>
            <person name="Venkiteswaran J.J."/>
            <person name="Schiff S.L."/>
            <person name="Watanabe T."/>
            <person name="Fukui M."/>
            <person name="Hanada S."/>
            <person name="Tank M."/>
            <person name="Neufeld J.D."/>
        </authorList>
    </citation>
    <scope>NUCLEOTIDE SEQUENCE</scope>
    <source>
        <strain evidence="7">L227-S17</strain>
    </source>
</reference>
<dbReference type="Gene3D" id="3.30.70.2740">
    <property type="match status" value="1"/>
</dbReference>
<dbReference type="GO" id="GO:0016491">
    <property type="term" value="F:oxidoreductase activity"/>
    <property type="evidence" value="ECO:0007669"/>
    <property type="project" value="UniProtKB-KW"/>
</dbReference>
<dbReference type="Proteomes" id="UP000521676">
    <property type="component" value="Unassembled WGS sequence"/>
</dbReference>
<keyword evidence="3" id="KW-0274">FAD</keyword>
<keyword evidence="9" id="KW-1185">Reference proteome</keyword>
<dbReference type="Gene3D" id="1.10.45.10">
    <property type="entry name" value="Vanillyl-alcohol Oxidase, Chain A, domain 4"/>
    <property type="match status" value="1"/>
</dbReference>
<dbReference type="InterPro" id="IPR006094">
    <property type="entry name" value="Oxid_FAD_bind_N"/>
</dbReference>
<evidence type="ECO:0000256" key="4">
    <source>
        <dbReference type="ARBA" id="ARBA00023002"/>
    </source>
</evidence>
<keyword evidence="4" id="KW-0560">Oxidoreductase</keyword>
<dbReference type="Proteomes" id="UP001431572">
    <property type="component" value="Chromosome 1"/>
</dbReference>
<dbReference type="PANTHER" id="PTHR42934">
    <property type="entry name" value="GLYCOLATE OXIDASE SUBUNIT GLCD"/>
    <property type="match status" value="1"/>
</dbReference>
<evidence type="ECO:0000256" key="1">
    <source>
        <dbReference type="ARBA" id="ARBA00001974"/>
    </source>
</evidence>
<dbReference type="Gene3D" id="3.30.465.10">
    <property type="match status" value="1"/>
</dbReference>
<evidence type="ECO:0000256" key="2">
    <source>
        <dbReference type="ARBA" id="ARBA00022630"/>
    </source>
</evidence>
<sequence length="483" mass="52454">MDKAQLVKELIKIFGEDSVLHHVEDLMVYEYDFSIDSNRPEAVVLPRNTDQISQLMDLCEKNKIPVVPRGAGTGLSGGSIAVRGGIVVSLARMKKLVKHEPKNRYTVVEPGMVNFDLSNEIASTGYFFAPDPASQRASTIGGNIALNAGGPHCLAHGSTTNHILGLELVLPGGEVVKTGGAAPDRPGYDLTGFIVGSEGTLGIVTEATVKIMKIPEAVQTFLALFHTIDEACEAVAQVIGAGIVPAALEMLDKVMIEMIERAMNAGYPPDAGAVLLIEIDGLKEELGDLQDTIIDICRRTGAFDVKYATSEEERQKLWKGRKSAAGALGQVAPNFYLHDGVVPRTKLPEVMHKVMEIGREYNLVVANIFHAGDGNLHPSLLFDAREPGVIERVIEAGEKILKLCVDVGGTITGEHGIGTEKQEYMTWIFSEADLETMRKVKDVFNPNDTANPWKVFPTRQSCGEVSLKMRILKSKPGMEEAWI</sequence>
<keyword evidence="2" id="KW-0285">Flavoprotein</keyword>
<dbReference type="SUPFAM" id="SSF56176">
    <property type="entry name" value="FAD-binding/transporter-associated domain-like"/>
    <property type="match status" value="1"/>
</dbReference>
<evidence type="ECO:0000313" key="8">
    <source>
        <dbReference type="Proteomes" id="UP000521676"/>
    </source>
</evidence>
<gene>
    <name evidence="6" type="ORF">HXX08_00740</name>
    <name evidence="7" type="ORF">OZ401_002067</name>
</gene>
<dbReference type="PANTHER" id="PTHR42934:SF1">
    <property type="entry name" value="GLYCOLATE OXIDASE SUBUNIT GLCD"/>
    <property type="match status" value="1"/>
</dbReference>
<evidence type="ECO:0000313" key="9">
    <source>
        <dbReference type="Proteomes" id="UP001431572"/>
    </source>
</evidence>
<dbReference type="InterPro" id="IPR051914">
    <property type="entry name" value="FAD-linked_OxidoTrans_Type4"/>
</dbReference>
<evidence type="ECO:0000313" key="7">
    <source>
        <dbReference type="EMBL" id="WJW66275.1"/>
    </source>
</evidence>
<reference evidence="6 8" key="1">
    <citation type="submission" date="2020-06" db="EMBL/GenBank/DDBJ databases">
        <title>Anoxygenic phototrophic Chloroflexota member uses a Type I reaction center.</title>
        <authorList>
            <person name="Tsuji J.M."/>
            <person name="Shaw N.A."/>
            <person name="Nagashima S."/>
            <person name="Venkiteswaran J."/>
            <person name="Schiff S.L."/>
            <person name="Hanada S."/>
            <person name="Tank M."/>
            <person name="Neufeld J.D."/>
        </authorList>
    </citation>
    <scope>NUCLEOTIDE SEQUENCE [LARGE SCALE GENOMIC DNA]</scope>
    <source>
        <strain evidence="6">L227-S17</strain>
    </source>
</reference>
<name>A0A8T7LW32_9CHLR</name>
<protein>
    <submittedName>
        <fullName evidence="6">FAD-binding protein</fullName>
    </submittedName>
</protein>
<dbReference type="InterPro" id="IPR016166">
    <property type="entry name" value="FAD-bd_PCMH"/>
</dbReference>
<dbReference type="InterPro" id="IPR016164">
    <property type="entry name" value="FAD-linked_Oxase-like_C"/>
</dbReference>
<dbReference type="RefSeq" id="WP_341468159.1">
    <property type="nucleotide sequence ID" value="NZ_CP128399.1"/>
</dbReference>
<evidence type="ECO:0000259" key="5">
    <source>
        <dbReference type="PROSITE" id="PS51387"/>
    </source>
</evidence>
<organism evidence="6 8">
    <name type="scientific">Candidatus Chlorohelix allophototropha</name>
    <dbReference type="NCBI Taxonomy" id="3003348"/>
    <lineage>
        <taxon>Bacteria</taxon>
        <taxon>Bacillati</taxon>
        <taxon>Chloroflexota</taxon>
        <taxon>Chloroflexia</taxon>
        <taxon>Candidatus Chloroheliales</taxon>
        <taxon>Candidatus Chloroheliaceae</taxon>
        <taxon>Candidatus Chlorohelix</taxon>
    </lineage>
</organism>
<dbReference type="InterPro" id="IPR016171">
    <property type="entry name" value="Vanillyl_alc_oxidase_C-sub2"/>
</dbReference>
<evidence type="ECO:0000313" key="6">
    <source>
        <dbReference type="EMBL" id="NWJ44382.1"/>
    </source>
</evidence>
<dbReference type="PROSITE" id="PS51387">
    <property type="entry name" value="FAD_PCMH"/>
    <property type="match status" value="1"/>
</dbReference>
<proteinExistence type="predicted"/>
<dbReference type="EMBL" id="CP128399">
    <property type="protein sequence ID" value="WJW66275.1"/>
    <property type="molecule type" value="Genomic_DNA"/>
</dbReference>
<dbReference type="Pfam" id="PF01565">
    <property type="entry name" value="FAD_binding_4"/>
    <property type="match status" value="1"/>
</dbReference>
<feature type="domain" description="FAD-binding PCMH-type" evidence="5">
    <location>
        <begin position="35"/>
        <end position="214"/>
    </location>
</feature>
<accession>A0A8T7LW32</accession>
<comment type="cofactor">
    <cofactor evidence="1">
        <name>FAD</name>
        <dbReference type="ChEBI" id="CHEBI:57692"/>
    </cofactor>
</comment>
<dbReference type="SUPFAM" id="SSF55103">
    <property type="entry name" value="FAD-linked oxidases, C-terminal domain"/>
    <property type="match status" value="1"/>
</dbReference>
<dbReference type="AlphaFoldDB" id="A0A8T7LW32"/>
<dbReference type="InterPro" id="IPR016169">
    <property type="entry name" value="FAD-bd_PCMH_sub2"/>
</dbReference>
<dbReference type="Pfam" id="PF02913">
    <property type="entry name" value="FAD-oxidase_C"/>
    <property type="match status" value="1"/>
</dbReference>
<dbReference type="InterPro" id="IPR004113">
    <property type="entry name" value="FAD-bd_oxidored_4_C"/>
</dbReference>